<feature type="compositionally biased region" description="Basic residues" evidence="1">
    <location>
        <begin position="78"/>
        <end position="88"/>
    </location>
</feature>
<dbReference type="Proteomes" id="UP001189429">
    <property type="component" value="Unassembled WGS sequence"/>
</dbReference>
<comment type="caution">
    <text evidence="2">The sequence shown here is derived from an EMBL/GenBank/DDBJ whole genome shotgun (WGS) entry which is preliminary data.</text>
</comment>
<accession>A0ABN9VAA6</accession>
<evidence type="ECO:0000313" key="2">
    <source>
        <dbReference type="EMBL" id="CAK0869907.1"/>
    </source>
</evidence>
<dbReference type="EMBL" id="CAUYUJ010016902">
    <property type="protein sequence ID" value="CAK0869907.1"/>
    <property type="molecule type" value="Genomic_DNA"/>
</dbReference>
<organism evidence="2 3">
    <name type="scientific">Prorocentrum cordatum</name>
    <dbReference type="NCBI Taxonomy" id="2364126"/>
    <lineage>
        <taxon>Eukaryota</taxon>
        <taxon>Sar</taxon>
        <taxon>Alveolata</taxon>
        <taxon>Dinophyceae</taxon>
        <taxon>Prorocentrales</taxon>
        <taxon>Prorocentraceae</taxon>
        <taxon>Prorocentrum</taxon>
    </lineage>
</organism>
<name>A0ABN9VAA6_9DINO</name>
<proteinExistence type="predicted"/>
<evidence type="ECO:0000313" key="3">
    <source>
        <dbReference type="Proteomes" id="UP001189429"/>
    </source>
</evidence>
<feature type="region of interest" description="Disordered" evidence="1">
    <location>
        <begin position="75"/>
        <end position="106"/>
    </location>
</feature>
<gene>
    <name evidence="2" type="ORF">PCOR1329_LOCUS56137</name>
</gene>
<keyword evidence="3" id="KW-1185">Reference proteome</keyword>
<feature type="non-terminal residue" evidence="2">
    <location>
        <position position="106"/>
    </location>
</feature>
<protein>
    <submittedName>
        <fullName evidence="2">Uncharacterized protein</fullName>
    </submittedName>
</protein>
<reference evidence="2" key="1">
    <citation type="submission" date="2023-10" db="EMBL/GenBank/DDBJ databases">
        <authorList>
            <person name="Chen Y."/>
            <person name="Shah S."/>
            <person name="Dougan E. K."/>
            <person name="Thang M."/>
            <person name="Chan C."/>
        </authorList>
    </citation>
    <scope>NUCLEOTIDE SEQUENCE [LARGE SCALE GENOMIC DNA]</scope>
</reference>
<evidence type="ECO:0000256" key="1">
    <source>
        <dbReference type="SAM" id="MobiDB-lite"/>
    </source>
</evidence>
<sequence>QKWDFDYDQELKKAFRVERIRNNQYKDCCQIMYPPKNALPTDAMIAKWSDGLTRSVPQAIVMQFQDAPIEQHVDAVGKKTKGKGKGKKSAQTEGIELVSIKTEETH</sequence>
<feature type="non-terminal residue" evidence="2">
    <location>
        <position position="1"/>
    </location>
</feature>